<name>A0A1D1UKK5_RAMVA</name>
<reference evidence="3 4" key="1">
    <citation type="journal article" date="2016" name="Nat. Commun.">
        <title>Extremotolerant tardigrade genome and improved radiotolerance of human cultured cells by tardigrade-unique protein.</title>
        <authorList>
            <person name="Hashimoto T."/>
            <person name="Horikawa D.D."/>
            <person name="Saito Y."/>
            <person name="Kuwahara H."/>
            <person name="Kozuka-Hata H."/>
            <person name="Shin-I T."/>
            <person name="Minakuchi Y."/>
            <person name="Ohishi K."/>
            <person name="Motoyama A."/>
            <person name="Aizu T."/>
            <person name="Enomoto A."/>
            <person name="Kondo K."/>
            <person name="Tanaka S."/>
            <person name="Hara Y."/>
            <person name="Koshikawa S."/>
            <person name="Sagara H."/>
            <person name="Miura T."/>
            <person name="Yokobori S."/>
            <person name="Miyagawa K."/>
            <person name="Suzuki Y."/>
            <person name="Kubo T."/>
            <person name="Oyama M."/>
            <person name="Kohara Y."/>
            <person name="Fujiyama A."/>
            <person name="Arakawa K."/>
            <person name="Katayama T."/>
            <person name="Toyoda A."/>
            <person name="Kunieda T."/>
        </authorList>
    </citation>
    <scope>NUCLEOTIDE SEQUENCE [LARGE SCALE GENOMIC DNA]</scope>
    <source>
        <strain evidence="3 4">YOKOZUNA-1</strain>
    </source>
</reference>
<comment type="caution">
    <text evidence="3">The sequence shown here is derived from an EMBL/GenBank/DDBJ whole genome shotgun (WGS) entry which is preliminary data.</text>
</comment>
<dbReference type="AlphaFoldDB" id="A0A1D1UKK5"/>
<evidence type="ECO:0000256" key="2">
    <source>
        <dbReference type="SAM" id="MobiDB-lite"/>
    </source>
</evidence>
<dbReference type="OrthoDB" id="10486642at2759"/>
<proteinExistence type="predicted"/>
<dbReference type="InterPro" id="IPR028118">
    <property type="entry name" value="Chibby_fam"/>
</dbReference>
<protein>
    <submittedName>
        <fullName evidence="3">Uncharacterized protein</fullName>
    </submittedName>
</protein>
<feature type="region of interest" description="Disordered" evidence="2">
    <location>
        <begin position="81"/>
        <end position="141"/>
    </location>
</feature>
<keyword evidence="4" id="KW-1185">Reference proteome</keyword>
<dbReference type="Pfam" id="PF14645">
    <property type="entry name" value="Chibby"/>
    <property type="match status" value="2"/>
</dbReference>
<sequence>MDVLGGRSNFPSMLHPVDYYKFKKNFRPKPAPPRKKPANSFLQLSLAKYNEVFGTTINPPTITLSNSSFTFCDGTWIKRGKNKGKRKSTLQPDFTKVPSEHRRPSLPQPEESVEEYEPTCYTPPPRRRSCTPRHEPTGRTCTLQRPSMWQETQSVLQKSRKVLREQLEKEKMALEENYKCRMAECEREFREREEKMKREYENEKRAQQSHIDALLIKCTDLKGENNLLTVKVSKMMDMLAECAAEVNLQEAELAQADEVVRIALDGGLPCGSWHRLQTRRGIRAVRPEVNSTAMCLDVSIRRLYFCERKARLVVKLVWFANMVSEKRLFTWWWATRMQARVRKRDGATGQGLPAGFITTRARE</sequence>
<gene>
    <name evidence="3" type="primary">RvY_00918-1</name>
    <name evidence="3" type="synonym">RvY_00918.1</name>
    <name evidence="3" type="ORF">RvY_00918</name>
</gene>
<keyword evidence="1" id="KW-0175">Coiled coil</keyword>
<dbReference type="Proteomes" id="UP000186922">
    <property type="component" value="Unassembled WGS sequence"/>
</dbReference>
<dbReference type="EMBL" id="BDGG01000001">
    <property type="protein sequence ID" value="GAU88172.1"/>
    <property type="molecule type" value="Genomic_DNA"/>
</dbReference>
<evidence type="ECO:0000256" key="1">
    <source>
        <dbReference type="SAM" id="Coils"/>
    </source>
</evidence>
<feature type="coiled-coil region" evidence="1">
    <location>
        <begin position="164"/>
        <end position="259"/>
    </location>
</feature>
<evidence type="ECO:0000313" key="4">
    <source>
        <dbReference type="Proteomes" id="UP000186922"/>
    </source>
</evidence>
<evidence type="ECO:0000313" key="3">
    <source>
        <dbReference type="EMBL" id="GAU88172.1"/>
    </source>
</evidence>
<accession>A0A1D1UKK5</accession>
<organism evidence="3 4">
    <name type="scientific">Ramazzottius varieornatus</name>
    <name type="common">Water bear</name>
    <name type="synonym">Tardigrade</name>
    <dbReference type="NCBI Taxonomy" id="947166"/>
    <lineage>
        <taxon>Eukaryota</taxon>
        <taxon>Metazoa</taxon>
        <taxon>Ecdysozoa</taxon>
        <taxon>Tardigrada</taxon>
        <taxon>Eutardigrada</taxon>
        <taxon>Parachela</taxon>
        <taxon>Hypsibioidea</taxon>
        <taxon>Ramazzottiidae</taxon>
        <taxon>Ramazzottius</taxon>
    </lineage>
</organism>